<dbReference type="STRING" id="1454001.AW08_03921"/>
<dbReference type="EMBL" id="JFAX01000053">
    <property type="protein sequence ID" value="EXI63707.1"/>
    <property type="molecule type" value="Genomic_DNA"/>
</dbReference>
<keyword evidence="2" id="KW-1185">Reference proteome</keyword>
<organism evidence="1 2">
    <name type="scientific">Candidatus Accumulibacter adjunctus</name>
    <dbReference type="NCBI Taxonomy" id="1454001"/>
    <lineage>
        <taxon>Bacteria</taxon>
        <taxon>Pseudomonadati</taxon>
        <taxon>Pseudomonadota</taxon>
        <taxon>Betaproteobacteria</taxon>
        <taxon>Candidatus Accumulibacter</taxon>
    </lineage>
</organism>
<dbReference type="Proteomes" id="UP000020218">
    <property type="component" value="Unassembled WGS sequence"/>
</dbReference>
<dbReference type="AlphaFoldDB" id="A0A011NGL3"/>
<evidence type="ECO:0000313" key="1">
    <source>
        <dbReference type="EMBL" id="EXI63707.1"/>
    </source>
</evidence>
<protein>
    <submittedName>
        <fullName evidence="1">Uncharacterized protein</fullName>
    </submittedName>
</protein>
<dbReference type="PATRIC" id="fig|1454001.3.peg.3960"/>
<evidence type="ECO:0000313" key="2">
    <source>
        <dbReference type="Proteomes" id="UP000020218"/>
    </source>
</evidence>
<reference evidence="1" key="1">
    <citation type="submission" date="2014-02" db="EMBL/GenBank/DDBJ databases">
        <title>Expanding our view of genomic diversity in Candidatus Accumulibacter clades.</title>
        <authorList>
            <person name="Skennerton C.T."/>
            <person name="Barr J.J."/>
            <person name="Slater F.R."/>
            <person name="Bond P.L."/>
            <person name="Tyson G.W."/>
        </authorList>
    </citation>
    <scope>NUCLEOTIDE SEQUENCE [LARGE SCALE GENOMIC DNA]</scope>
</reference>
<sequence>MMEIDLDFRPSGYFWPLSLETHLLGTVKGAERQRHIRILREQGRLSELADWLAAESLSDDVRASLGRIHPSLMGGEYLPDLGWSEVEIARISLRSVTGDVISVRATKGKRRIYYRIVDEYKGGTLTEHTRRTSIRPLTLGQLEQFIERAALTLGIIARNLDVGSDLDRLKDFLTASSPFYPELAALYCKRFTEWTEGIQAQRAGEDEEE</sequence>
<proteinExistence type="predicted"/>
<name>A0A011NGL3_9PROT</name>
<comment type="caution">
    <text evidence="1">The sequence shown here is derived from an EMBL/GenBank/DDBJ whole genome shotgun (WGS) entry which is preliminary data.</text>
</comment>
<gene>
    <name evidence="1" type="ORF">AW08_03921</name>
</gene>
<accession>A0A011NGL3</accession>